<comment type="similarity">
    <text evidence="1">Belongs to the mycobacterial PPE family.</text>
</comment>
<dbReference type="InterPro" id="IPR000030">
    <property type="entry name" value="PPE_dom"/>
</dbReference>
<evidence type="ECO:0000313" key="5">
    <source>
        <dbReference type="EMBL" id="ORW45461.1"/>
    </source>
</evidence>
<dbReference type="Proteomes" id="UP000193285">
    <property type="component" value="Unassembled WGS sequence"/>
</dbReference>
<comment type="caution">
    <text evidence="5">The sequence shown here is derived from an EMBL/GenBank/DDBJ whole genome shotgun (WGS) entry which is preliminary data.</text>
</comment>
<keyword evidence="7" id="KW-1185">Reference proteome</keyword>
<name>A0A1X2A9I2_9MYCO</name>
<accession>A0A1X2A9I2</accession>
<dbReference type="GO" id="GO:0052572">
    <property type="term" value="P:response to host immune response"/>
    <property type="evidence" value="ECO:0007669"/>
    <property type="project" value="TreeGrafter"/>
</dbReference>
<evidence type="ECO:0000313" key="4">
    <source>
        <dbReference type="EMBL" id="ORW33076.1"/>
    </source>
</evidence>
<evidence type="ECO:0000313" key="6">
    <source>
        <dbReference type="Proteomes" id="UP000193285"/>
    </source>
</evidence>
<proteinExistence type="inferred from homology"/>
<protein>
    <recommendedName>
        <fullName evidence="3">PPE domain-containing protein</fullName>
    </recommendedName>
</protein>
<evidence type="ECO:0000313" key="7">
    <source>
        <dbReference type="Proteomes" id="UP000193801"/>
    </source>
</evidence>
<feature type="compositionally biased region" description="Basic and acidic residues" evidence="2">
    <location>
        <begin position="308"/>
        <end position="317"/>
    </location>
</feature>
<dbReference type="STRING" id="767916.AWB91_07975"/>
<evidence type="ECO:0000259" key="3">
    <source>
        <dbReference type="Pfam" id="PF00823"/>
    </source>
</evidence>
<feature type="region of interest" description="Disordered" evidence="2">
    <location>
        <begin position="299"/>
        <end position="334"/>
    </location>
</feature>
<dbReference type="EMBL" id="LQPK01000005">
    <property type="protein sequence ID" value="ORW33076.1"/>
    <property type="molecule type" value="Genomic_DNA"/>
</dbReference>
<sequence length="334" mass="34659">MWRKLALELQQTAADYASIVAGIPWEGPSARAMTLSTIPYVSWLNTTAAQAAQMSMAASTMASSFVAARTAVVLPSVVTANRTLLADLIATNFFGINFPAIAATEAQYVQMWAGNTTAMLGYDVTRLQTMTLQPFTPPPATTNPAGVAAQSAAVTTAQAISLPTDPIFENPTIALLLVHEESVIQSGFPFNLVGAFTGGHDFVPGQYPDVLAPTPRNLAIAYNLTGPEAVGGAPNFYAPAAATSAFEASVTASLGKGMYVGNLVVPPSAVTSPVQLTATEAPLMATTAEGAPLVPMFVPPMPPGARKAQRDKPEEKGYGPPIPGTIMRRPPSGG</sequence>
<dbReference type="PANTHER" id="PTHR46766:SF1">
    <property type="entry name" value="GLUTAMINE-RICH PROTEIN 2"/>
    <property type="match status" value="1"/>
</dbReference>
<dbReference type="EMBL" id="LQPN01000050">
    <property type="protein sequence ID" value="ORW45461.1"/>
    <property type="molecule type" value="Genomic_DNA"/>
</dbReference>
<reference evidence="4" key="3">
    <citation type="submission" date="2016-01" db="EMBL/GenBank/DDBJ databases">
        <authorList>
            <person name="Ana R.F.D.C."/>
            <person name="Tarcisio F."/>
            <person name="Maria L.L."/>
            <person name="Monica P."/>
            <person name="Wana L.O.D.C."/>
            <person name="Elisabetta G."/>
            <person name="Jeann R.D.C.B."/>
            <person name="Veronica D.S."/>
            <person name="Karla V.B.L."/>
            <person name="Roberto B."/>
            <person name="Antonella G."/>
            <person name="Anna F."/>
            <person name="Alessandro M."/>
            <person name="Pamela F."/>
            <person name="Francesca D.L."/>
            <person name="Giulia F.S."/>
            <person name="Sara T."/>
            <person name="Fabio R."/>
            <person name="Olivier J."/>
            <person name="Nicola S."/>
            <person name="Enrico T."/>
        </authorList>
    </citation>
    <scope>NUCLEOTIDE SEQUENCE</scope>
    <source>
        <strain evidence="4">FI-07156</strain>
    </source>
</reference>
<dbReference type="Pfam" id="PF00823">
    <property type="entry name" value="PPE"/>
    <property type="match status" value="1"/>
</dbReference>
<dbReference type="AlphaFoldDB" id="A0A1X2A9I2"/>
<dbReference type="InterPro" id="IPR038332">
    <property type="entry name" value="PPE_sf"/>
</dbReference>
<feature type="domain" description="PPE" evidence="3">
    <location>
        <begin position="2"/>
        <end position="125"/>
    </location>
</feature>
<organism evidence="5 6">
    <name type="scientific">Mycobacterium paraense</name>
    <dbReference type="NCBI Taxonomy" id="767916"/>
    <lineage>
        <taxon>Bacteria</taxon>
        <taxon>Bacillati</taxon>
        <taxon>Actinomycetota</taxon>
        <taxon>Actinomycetes</taxon>
        <taxon>Mycobacteriales</taxon>
        <taxon>Mycobacteriaceae</taxon>
        <taxon>Mycobacterium</taxon>
        <taxon>Mycobacterium simiae complex</taxon>
    </lineage>
</organism>
<gene>
    <name evidence="5" type="ORF">AWB90_14750</name>
    <name evidence="4" type="ORF">AWB91_07975</name>
</gene>
<evidence type="ECO:0000256" key="1">
    <source>
        <dbReference type="ARBA" id="ARBA00010652"/>
    </source>
</evidence>
<reference evidence="5" key="2">
    <citation type="submission" date="2016-01" db="EMBL/GenBank/DDBJ databases">
        <authorList>
            <person name="Oliw E.H."/>
        </authorList>
    </citation>
    <scope>NUCLEOTIDE SEQUENCE</scope>
    <source>
        <strain evidence="5">IEC33</strain>
    </source>
</reference>
<reference evidence="6 7" key="1">
    <citation type="journal article" date="2015" name="Emerg. Microbes Infect.">
        <title>Characterization of 17 strains belonging to the Mycobacterium simiae complex and description of Mycobacterium paraense sp. nov.</title>
        <authorList>
            <person name="Fusco da Costa A.R."/>
            <person name="Fedrizzi T."/>
            <person name="Lopes M.L."/>
            <person name="Pecorari M."/>
            <person name="Oliveira da Costa W.L."/>
            <person name="Giacobazzi E."/>
            <person name="da Costa Bahia J.R."/>
            <person name="De Sanctis V."/>
            <person name="Batista Lima K.V."/>
            <person name="Bertorelli R."/>
            <person name="Grottola A."/>
            <person name="Fabio A."/>
            <person name="Mariottini A."/>
            <person name="Ferretti P."/>
            <person name="Di Leva F."/>
            <person name="Fregni Serpini G."/>
            <person name="Tagliazucchi S."/>
            <person name="Rumpianesi F."/>
            <person name="Jousson O."/>
            <person name="Segata N."/>
            <person name="Tortoli E."/>
        </authorList>
    </citation>
    <scope>NUCLEOTIDE SEQUENCE [LARGE SCALE GENOMIC DNA]</scope>
    <source>
        <strain evidence="4 7">FI-07156</strain>
        <strain evidence="5 6">IEC33</strain>
    </source>
</reference>
<evidence type="ECO:0000256" key="2">
    <source>
        <dbReference type="SAM" id="MobiDB-lite"/>
    </source>
</evidence>
<dbReference type="Proteomes" id="UP000193801">
    <property type="component" value="Unassembled WGS sequence"/>
</dbReference>
<dbReference type="Gene3D" id="1.20.1260.20">
    <property type="entry name" value="PPE superfamily"/>
    <property type="match status" value="1"/>
</dbReference>
<dbReference type="PANTHER" id="PTHR46766">
    <property type="entry name" value="GLUTAMINE-RICH PROTEIN 2"/>
    <property type="match status" value="1"/>
</dbReference>
<dbReference type="SUPFAM" id="SSF140459">
    <property type="entry name" value="PE/PPE dimer-like"/>
    <property type="match status" value="1"/>
</dbReference>